<protein>
    <submittedName>
        <fullName evidence="1">Uncharacterized protein</fullName>
    </submittedName>
</protein>
<dbReference type="HOGENOM" id="CLU_2543068_0_0_1"/>
<dbReference type="InParanoid" id="G7E628"/>
<gene>
    <name evidence="1" type="primary">Mo04972</name>
    <name evidence="1" type="ORF">E5Q_04972</name>
</gene>
<dbReference type="AlphaFoldDB" id="G7E628"/>
<proteinExistence type="predicted"/>
<keyword evidence="2" id="KW-1185">Reference proteome</keyword>
<comment type="caution">
    <text evidence="1">The sequence shown here is derived from an EMBL/GenBank/DDBJ whole genome shotgun (WGS) entry which is preliminary data.</text>
</comment>
<accession>G7E628</accession>
<organism evidence="1 2">
    <name type="scientific">Mixia osmundae (strain CBS 9802 / IAM 14324 / JCM 22182 / KY 12970)</name>
    <dbReference type="NCBI Taxonomy" id="764103"/>
    <lineage>
        <taxon>Eukaryota</taxon>
        <taxon>Fungi</taxon>
        <taxon>Dikarya</taxon>
        <taxon>Basidiomycota</taxon>
        <taxon>Pucciniomycotina</taxon>
        <taxon>Mixiomycetes</taxon>
        <taxon>Mixiales</taxon>
        <taxon>Mixiaceae</taxon>
        <taxon>Mixia</taxon>
    </lineage>
</organism>
<evidence type="ECO:0000313" key="1">
    <source>
        <dbReference type="EMBL" id="GAA98288.1"/>
    </source>
</evidence>
<reference evidence="1 2" key="1">
    <citation type="journal article" date="2011" name="J. Gen. Appl. Microbiol.">
        <title>Draft genome sequencing of the enigmatic basidiomycete Mixia osmundae.</title>
        <authorList>
            <person name="Nishida H."/>
            <person name="Nagatsuka Y."/>
            <person name="Sugiyama J."/>
        </authorList>
    </citation>
    <scope>NUCLEOTIDE SEQUENCE [LARGE SCALE GENOMIC DNA]</scope>
    <source>
        <strain evidence="2">CBS 9802 / IAM 14324 / JCM 22182 / KY 12970</strain>
    </source>
</reference>
<name>G7E628_MIXOS</name>
<dbReference type="RefSeq" id="XP_014569195.1">
    <property type="nucleotide sequence ID" value="XM_014713709.1"/>
</dbReference>
<dbReference type="Proteomes" id="UP000009131">
    <property type="component" value="Unassembled WGS sequence"/>
</dbReference>
<evidence type="ECO:0000313" key="2">
    <source>
        <dbReference type="Proteomes" id="UP000009131"/>
    </source>
</evidence>
<dbReference type="EMBL" id="BABT02000150">
    <property type="protein sequence ID" value="GAA98288.1"/>
    <property type="molecule type" value="Genomic_DNA"/>
</dbReference>
<reference evidence="1 2" key="2">
    <citation type="journal article" date="2012" name="Open Biol.">
        <title>Characteristics of nucleosomes and linker DNA regions on the genome of the basidiomycete Mixia osmundae revealed by mono- and dinucleosome mapping.</title>
        <authorList>
            <person name="Nishida H."/>
            <person name="Kondo S."/>
            <person name="Matsumoto T."/>
            <person name="Suzuki Y."/>
            <person name="Yoshikawa H."/>
            <person name="Taylor T.D."/>
            <person name="Sugiyama J."/>
        </authorList>
    </citation>
    <scope>NUCLEOTIDE SEQUENCE [LARGE SCALE GENOMIC DNA]</scope>
    <source>
        <strain evidence="2">CBS 9802 / IAM 14324 / JCM 22182 / KY 12970</strain>
    </source>
</reference>
<sequence length="83" mass="9270">MRAERTASRSAWTRQTSARNRYDLRVQSEPSSHKVSSAARTHVIAEVVNSPIYKSTKVADRASMIMTSGSMRPLVARPTIPRL</sequence>